<evidence type="ECO:0000313" key="1">
    <source>
        <dbReference type="EMBL" id="QQK08016.1"/>
    </source>
</evidence>
<keyword evidence="2" id="KW-1185">Reference proteome</keyword>
<dbReference type="Proteomes" id="UP000595814">
    <property type="component" value="Chromosome"/>
</dbReference>
<name>A0AC61MR58_9FIRM</name>
<protein>
    <submittedName>
        <fullName evidence="1">Type 2 isopentenyl-diphosphate Delta-isomerase</fullName>
        <ecNumber evidence="1">5.3.3.2</ecNumber>
    </submittedName>
</protein>
<dbReference type="EMBL" id="CP066744">
    <property type="protein sequence ID" value="QQK08016.1"/>
    <property type="molecule type" value="Genomic_DNA"/>
</dbReference>
<sequence>MRLDRKKEHIENYLKSDYKGETLFEDIYIENNALPEVNLDEIDTSMKFLGKNISFPLMINAITGGGEELADINEDLARLAKIFNIPMAVGSQTVAIEREECKSSFEIVRDIIGKDNIVIGNISANAPIENFLEASKMIDADAMQVHLNVAQELFMEEGDKHFRGIKKNISKFLEVYDKPIIVKEVGFGISKKVACELKGIGVKYIDVAGAGGTNFIEIEDIRNFSSDYSDLYEWGIPTAKALIECRGISDDLFIVSSGGIKTAQDIVKSLVVGGNLTAISGEILLYLMHGGFDAAKDYVESLIRKTKILMVLLGKKNIKELTTVEYKITGYLKELINP</sequence>
<reference evidence="1 2" key="1">
    <citation type="journal article" date="2022" name="Int. J. Syst. Evol. Microbiol.">
        <title>Miniphocaeibacter halophilus sp. nov., an ammonium-tolerant acetate-producing bacterium isolated from a biogas system.</title>
        <authorList>
            <person name="Schnurer A."/>
            <person name="Singh A."/>
            <person name="Bi S."/>
            <person name="Qiao W."/>
            <person name="Westerholm M."/>
        </authorList>
    </citation>
    <scope>NUCLEOTIDE SEQUENCE [LARGE SCALE GENOMIC DNA]</scope>
    <source>
        <strain evidence="1 2">AMB_01</strain>
    </source>
</reference>
<evidence type="ECO:0000313" key="2">
    <source>
        <dbReference type="Proteomes" id="UP000595814"/>
    </source>
</evidence>
<dbReference type="EC" id="5.3.3.2" evidence="1"/>
<keyword evidence="1" id="KW-0413">Isomerase</keyword>
<proteinExistence type="predicted"/>
<gene>
    <name evidence="1" type="ORF">JFY71_00310</name>
</gene>
<accession>A0AC61MR58</accession>
<organism evidence="1 2">
    <name type="scientific">Miniphocaeibacter halophilus</name>
    <dbReference type="NCBI Taxonomy" id="2931922"/>
    <lineage>
        <taxon>Bacteria</taxon>
        <taxon>Bacillati</taxon>
        <taxon>Bacillota</taxon>
        <taxon>Tissierellia</taxon>
        <taxon>Tissierellales</taxon>
        <taxon>Peptoniphilaceae</taxon>
        <taxon>Miniphocaeibacter</taxon>
    </lineage>
</organism>